<dbReference type="InterPro" id="IPR036390">
    <property type="entry name" value="WH_DNA-bd_sf"/>
</dbReference>
<reference evidence="6" key="1">
    <citation type="submission" date="2023-07" db="EMBL/GenBank/DDBJ databases">
        <title>30 novel species of actinomycetes from the DSMZ collection.</title>
        <authorList>
            <person name="Nouioui I."/>
        </authorList>
    </citation>
    <scope>NUCLEOTIDE SEQUENCE [LARGE SCALE GENOMIC DNA]</scope>
    <source>
        <strain evidence="6">DSM 44918</strain>
    </source>
</reference>
<evidence type="ECO:0000256" key="3">
    <source>
        <dbReference type="ARBA" id="ARBA00023163"/>
    </source>
</evidence>
<evidence type="ECO:0000313" key="6">
    <source>
        <dbReference type="Proteomes" id="UP001183420"/>
    </source>
</evidence>
<sequence length="375" mass="39949">MEAGDGTPGPGGLAWERQEHILAAVRRAGTVRLSDLVRRLGVSAVTVRRDVTALADRGLVRRVHGGITLPYRGLGEPNRGGPPAVFVGMVVPSAEYYWPEVIQGAQAAVSAEGGRLVMRASSYDPTDDRRQVTALLDRGIQTLLVAPTIAGAAGLELLRWLGSLPIPVVLVERLPPPALPTLALDAATTAHALGAGLAVRHLVTLGHRLIALITSRSSPTSRALRAGWRETTASLDLPPHGHLDVDVPTYGTPGWVDAYDEVLARCRERGVRALLVHSDREAIGMVERARDSGLRVPEELAVVSYDDEVAAASDPPLTAVRPQKHRLGALAAELALARFADTGERPVHRVQLWPTLIVRESCGGQQAEPVTQPAG</sequence>
<dbReference type="InterPro" id="IPR018356">
    <property type="entry name" value="Tscrpt_reg_HTH_DeoR_CS"/>
</dbReference>
<organism evidence="5 6">
    <name type="scientific">Streptomyces millisiae</name>
    <dbReference type="NCBI Taxonomy" id="3075542"/>
    <lineage>
        <taxon>Bacteria</taxon>
        <taxon>Bacillati</taxon>
        <taxon>Actinomycetota</taxon>
        <taxon>Actinomycetes</taxon>
        <taxon>Kitasatosporales</taxon>
        <taxon>Streptomycetaceae</taxon>
        <taxon>Streptomyces</taxon>
    </lineage>
</organism>
<dbReference type="EMBL" id="JAVREM010000002">
    <property type="protein sequence ID" value="MDT0317249.1"/>
    <property type="molecule type" value="Genomic_DNA"/>
</dbReference>
<dbReference type="Pfam" id="PF13377">
    <property type="entry name" value="Peripla_BP_3"/>
    <property type="match status" value="1"/>
</dbReference>
<dbReference type="Gene3D" id="3.40.50.2300">
    <property type="match status" value="2"/>
</dbReference>
<protein>
    <submittedName>
        <fullName evidence="5">Substrate-binding domain-containing protein</fullName>
    </submittedName>
</protein>
<dbReference type="PANTHER" id="PTHR30146">
    <property type="entry name" value="LACI-RELATED TRANSCRIPTIONAL REPRESSOR"/>
    <property type="match status" value="1"/>
</dbReference>
<accession>A0ABU2LI33</accession>
<evidence type="ECO:0000259" key="4">
    <source>
        <dbReference type="PROSITE" id="PS51000"/>
    </source>
</evidence>
<dbReference type="RefSeq" id="WP_311595589.1">
    <property type="nucleotide sequence ID" value="NZ_JAVREM010000002.1"/>
</dbReference>
<evidence type="ECO:0000313" key="5">
    <source>
        <dbReference type="EMBL" id="MDT0317249.1"/>
    </source>
</evidence>
<dbReference type="Proteomes" id="UP001183420">
    <property type="component" value="Unassembled WGS sequence"/>
</dbReference>
<dbReference type="PRINTS" id="PR00037">
    <property type="entry name" value="HTHLACR"/>
</dbReference>
<keyword evidence="3" id="KW-0804">Transcription</keyword>
<evidence type="ECO:0000256" key="1">
    <source>
        <dbReference type="ARBA" id="ARBA00023015"/>
    </source>
</evidence>
<keyword evidence="6" id="KW-1185">Reference proteome</keyword>
<dbReference type="PROSITE" id="PS00894">
    <property type="entry name" value="HTH_DEOR_1"/>
    <property type="match status" value="1"/>
</dbReference>
<dbReference type="InterPro" id="IPR001034">
    <property type="entry name" value="DeoR_HTH"/>
</dbReference>
<dbReference type="InterPro" id="IPR046335">
    <property type="entry name" value="LacI/GalR-like_sensor"/>
</dbReference>
<proteinExistence type="predicted"/>
<dbReference type="Pfam" id="PF08220">
    <property type="entry name" value="HTH_DeoR"/>
    <property type="match status" value="1"/>
</dbReference>
<evidence type="ECO:0000256" key="2">
    <source>
        <dbReference type="ARBA" id="ARBA00023125"/>
    </source>
</evidence>
<keyword evidence="1" id="KW-0805">Transcription regulation</keyword>
<feature type="domain" description="HTH deoR-type" evidence="4">
    <location>
        <begin position="14"/>
        <end position="69"/>
    </location>
</feature>
<dbReference type="SUPFAM" id="SSF46785">
    <property type="entry name" value="Winged helix' DNA-binding domain"/>
    <property type="match status" value="1"/>
</dbReference>
<dbReference type="InterPro" id="IPR036388">
    <property type="entry name" value="WH-like_DNA-bd_sf"/>
</dbReference>
<dbReference type="SMART" id="SM00420">
    <property type="entry name" value="HTH_DEOR"/>
    <property type="match status" value="1"/>
</dbReference>
<dbReference type="InterPro" id="IPR028082">
    <property type="entry name" value="Peripla_BP_I"/>
</dbReference>
<comment type="caution">
    <text evidence="5">The sequence shown here is derived from an EMBL/GenBank/DDBJ whole genome shotgun (WGS) entry which is preliminary data.</text>
</comment>
<dbReference type="PROSITE" id="PS51000">
    <property type="entry name" value="HTH_DEOR_2"/>
    <property type="match status" value="1"/>
</dbReference>
<name>A0ABU2LI33_9ACTN</name>
<gene>
    <name evidence="5" type="ORF">RNC47_02715</name>
</gene>
<dbReference type="Gene3D" id="1.10.10.10">
    <property type="entry name" value="Winged helix-like DNA-binding domain superfamily/Winged helix DNA-binding domain"/>
    <property type="match status" value="1"/>
</dbReference>
<dbReference type="PANTHER" id="PTHR30146:SF155">
    <property type="entry name" value="ALANINE RACEMASE"/>
    <property type="match status" value="1"/>
</dbReference>
<dbReference type="SUPFAM" id="SSF53822">
    <property type="entry name" value="Periplasmic binding protein-like I"/>
    <property type="match status" value="1"/>
</dbReference>
<keyword evidence="2" id="KW-0238">DNA-binding</keyword>